<dbReference type="EMBL" id="FPCA01000002">
    <property type="protein sequence ID" value="SFU63939.1"/>
    <property type="molecule type" value="Genomic_DNA"/>
</dbReference>
<gene>
    <name evidence="3" type="ORF">SAMN04487941_1660</name>
</gene>
<dbReference type="InterPro" id="IPR003767">
    <property type="entry name" value="Malate/L-lactate_DH-like"/>
</dbReference>
<dbReference type="SUPFAM" id="SSF89733">
    <property type="entry name" value="L-sulfolactate dehydrogenase-like"/>
    <property type="match status" value="1"/>
</dbReference>
<sequence>MKVSFEELKAQFNKVLLKNGFNEERAELCARVFAENSRDGVYSHGLNRFPVFVQLVKDGLIKTDAEPECTNRQGVVEQWDGHMGPGMYVALKATERAIALAKENGMGCVAVRNTNHWMRGGTYGWQAADEGCVCICATNSIANMPPFGGKEPRLGNNPLVIAVPRKEGHLVLDMAISQFSYGKMQEYELKEEALPVDGGYDAEGNLTKDPGKIRESERPLPIGFWKGSGLSFMLDVLVAALSNGRGVAQVTDSGSEAGVSQFFLCINAQSIDEALLNSIVNYTKSSAPADGKGEVRYPGEGTLNTRRKSEQEGIHVSEEMWQKVLEL</sequence>
<feature type="region of interest" description="Disordered" evidence="2">
    <location>
        <begin position="291"/>
        <end position="311"/>
    </location>
</feature>
<dbReference type="STRING" id="388950.GCA_001611675_01883"/>
<name>A0A1I7HTQ0_9BACT</name>
<dbReference type="RefSeq" id="WP_068840031.1">
    <property type="nucleotide sequence ID" value="NZ_BMXC01000002.1"/>
</dbReference>
<dbReference type="Pfam" id="PF02615">
    <property type="entry name" value="Ldh_2"/>
    <property type="match status" value="1"/>
</dbReference>
<keyword evidence="4" id="KW-1185">Reference proteome</keyword>
<dbReference type="GO" id="GO:0016491">
    <property type="term" value="F:oxidoreductase activity"/>
    <property type="evidence" value="ECO:0007669"/>
    <property type="project" value="UniProtKB-KW"/>
</dbReference>
<evidence type="ECO:0000256" key="1">
    <source>
        <dbReference type="ARBA" id="ARBA00023002"/>
    </source>
</evidence>
<dbReference type="OrthoDB" id="9769447at2"/>
<dbReference type="AlphaFoldDB" id="A0A1I7HTQ0"/>
<proteinExistence type="predicted"/>
<organism evidence="3 4">
    <name type="scientific">Pontibacter akesuensis</name>
    <dbReference type="NCBI Taxonomy" id="388950"/>
    <lineage>
        <taxon>Bacteria</taxon>
        <taxon>Pseudomonadati</taxon>
        <taxon>Bacteroidota</taxon>
        <taxon>Cytophagia</taxon>
        <taxon>Cytophagales</taxon>
        <taxon>Hymenobacteraceae</taxon>
        <taxon>Pontibacter</taxon>
    </lineage>
</organism>
<dbReference type="Gene3D" id="1.10.1530.10">
    <property type="match status" value="1"/>
</dbReference>
<dbReference type="InterPro" id="IPR043144">
    <property type="entry name" value="Mal/L-sulf/L-lact_DH-like_ah"/>
</dbReference>
<evidence type="ECO:0000256" key="2">
    <source>
        <dbReference type="SAM" id="MobiDB-lite"/>
    </source>
</evidence>
<dbReference type="InterPro" id="IPR036111">
    <property type="entry name" value="Mal/L-sulfo/L-lacto_DH-like_sf"/>
</dbReference>
<evidence type="ECO:0000313" key="4">
    <source>
        <dbReference type="Proteomes" id="UP000182491"/>
    </source>
</evidence>
<dbReference type="Proteomes" id="UP000182491">
    <property type="component" value="Unassembled WGS sequence"/>
</dbReference>
<dbReference type="PANTHER" id="PTHR11091">
    <property type="entry name" value="OXIDOREDUCTASE-RELATED"/>
    <property type="match status" value="1"/>
</dbReference>
<reference evidence="4" key="1">
    <citation type="submission" date="2016-10" db="EMBL/GenBank/DDBJ databases">
        <authorList>
            <person name="Varghese N."/>
        </authorList>
    </citation>
    <scope>NUCLEOTIDE SEQUENCE [LARGE SCALE GENOMIC DNA]</scope>
    <source>
        <strain evidence="4">DSM 18820</strain>
    </source>
</reference>
<evidence type="ECO:0000313" key="3">
    <source>
        <dbReference type="EMBL" id="SFU63939.1"/>
    </source>
</evidence>
<dbReference type="InterPro" id="IPR043143">
    <property type="entry name" value="Mal/L-sulf/L-lact_DH-like_NADP"/>
</dbReference>
<accession>A0A1I7HTQ0</accession>
<dbReference type="PANTHER" id="PTHR11091:SF3">
    <property type="entry name" value="2,3-DIKETO-L-GULONATE REDUCTASE"/>
    <property type="match status" value="1"/>
</dbReference>
<protein>
    <submittedName>
        <fullName evidence="3">3-dehydro-L-gulonate 2-dehydrogenase</fullName>
    </submittedName>
</protein>
<dbReference type="NCBIfam" id="NF009750">
    <property type="entry name" value="PRK13260.1"/>
    <property type="match status" value="1"/>
</dbReference>
<dbReference type="Gene3D" id="3.30.1370.60">
    <property type="entry name" value="Hypothetical oxidoreductase yiak, domain 2"/>
    <property type="match status" value="1"/>
</dbReference>
<keyword evidence="1" id="KW-0560">Oxidoreductase</keyword>